<evidence type="ECO:0000259" key="18">
    <source>
        <dbReference type="PROSITE" id="PS50857"/>
    </source>
</evidence>
<evidence type="ECO:0000256" key="17">
    <source>
        <dbReference type="SAM" id="Phobius"/>
    </source>
</evidence>
<keyword evidence="6 17" id="KW-0812">Transmembrane</keyword>
<dbReference type="InterPro" id="IPR001505">
    <property type="entry name" value="Copper_CuA"/>
</dbReference>
<dbReference type="AlphaFoldDB" id="A0A0A0BRD8"/>
<dbReference type="EC" id="7.1.1.9" evidence="3"/>
<evidence type="ECO:0000256" key="14">
    <source>
        <dbReference type="ARBA" id="ARBA00031399"/>
    </source>
</evidence>
<dbReference type="Proteomes" id="UP000029839">
    <property type="component" value="Unassembled WGS sequence"/>
</dbReference>
<dbReference type="EMBL" id="AXCY01000047">
    <property type="protein sequence ID" value="KGM10536.1"/>
    <property type="molecule type" value="Genomic_DNA"/>
</dbReference>
<dbReference type="GO" id="GO:0005507">
    <property type="term" value="F:copper ion binding"/>
    <property type="evidence" value="ECO:0007669"/>
    <property type="project" value="InterPro"/>
</dbReference>
<evidence type="ECO:0000256" key="11">
    <source>
        <dbReference type="ARBA" id="ARBA00023008"/>
    </source>
</evidence>
<evidence type="ECO:0000256" key="4">
    <source>
        <dbReference type="ARBA" id="ARBA00022448"/>
    </source>
</evidence>
<keyword evidence="4" id="KW-0813">Transport</keyword>
<feature type="region of interest" description="Disordered" evidence="16">
    <location>
        <begin position="248"/>
        <end position="286"/>
    </location>
</feature>
<keyword evidence="5" id="KW-0679">Respiratory chain</keyword>
<dbReference type="Pfam" id="PF00116">
    <property type="entry name" value="COX2"/>
    <property type="match status" value="1"/>
</dbReference>
<feature type="transmembrane region" description="Helical" evidence="17">
    <location>
        <begin position="87"/>
        <end position="105"/>
    </location>
</feature>
<evidence type="ECO:0000256" key="10">
    <source>
        <dbReference type="ARBA" id="ARBA00022989"/>
    </source>
</evidence>
<keyword evidence="12 17" id="KW-0472">Membrane</keyword>
<keyword evidence="9" id="KW-0249">Electron transport</keyword>
<gene>
    <name evidence="19" type="ORF">N868_14720</name>
</gene>
<comment type="subcellular location">
    <subcellularLocation>
        <location evidence="1">Membrane</location>
        <topology evidence="1">Multi-pass membrane protein</topology>
    </subcellularLocation>
</comment>
<dbReference type="InterPro" id="IPR002429">
    <property type="entry name" value="CcO_II-like_C"/>
</dbReference>
<evidence type="ECO:0000313" key="20">
    <source>
        <dbReference type="Proteomes" id="UP000029839"/>
    </source>
</evidence>
<reference evidence="19 20" key="2">
    <citation type="journal article" date="2015" name="Stand. Genomic Sci.">
        <title>Draft genome sequence of Cellulomonas carbonis T26(T) and comparative analysis of six Cellulomonas genomes.</title>
        <authorList>
            <person name="Zhuang W."/>
            <person name="Zhang S."/>
            <person name="Xia X."/>
            <person name="Wang G."/>
        </authorList>
    </citation>
    <scope>NUCLEOTIDE SEQUENCE [LARGE SCALE GENOMIC DNA]</scope>
    <source>
        <strain evidence="19 20">T26</strain>
    </source>
</reference>
<evidence type="ECO:0000256" key="6">
    <source>
        <dbReference type="ARBA" id="ARBA00022692"/>
    </source>
</evidence>
<dbReference type="InterPro" id="IPR008972">
    <property type="entry name" value="Cupredoxin"/>
</dbReference>
<evidence type="ECO:0000313" key="19">
    <source>
        <dbReference type="EMBL" id="KGM10536.1"/>
    </source>
</evidence>
<evidence type="ECO:0000256" key="16">
    <source>
        <dbReference type="SAM" id="MobiDB-lite"/>
    </source>
</evidence>
<comment type="similarity">
    <text evidence="2">Belongs to the cytochrome c oxidase subunit 2 family.</text>
</comment>
<keyword evidence="7" id="KW-0479">Metal-binding</keyword>
<dbReference type="SUPFAM" id="SSF81464">
    <property type="entry name" value="Cytochrome c oxidase subunit II-like, transmembrane region"/>
    <property type="match status" value="1"/>
</dbReference>
<comment type="function">
    <text evidence="13">Subunits I and II form the functional core of the enzyme complex. Electrons originating in cytochrome c are transferred via heme a and Cu(A) to the binuclear center formed by heme a3 and Cu(B).</text>
</comment>
<dbReference type="SUPFAM" id="SSF49503">
    <property type="entry name" value="Cupredoxins"/>
    <property type="match status" value="1"/>
</dbReference>
<organism evidence="19 20">
    <name type="scientific">Cellulomonas carbonis T26</name>
    <dbReference type="NCBI Taxonomy" id="947969"/>
    <lineage>
        <taxon>Bacteria</taxon>
        <taxon>Bacillati</taxon>
        <taxon>Actinomycetota</taxon>
        <taxon>Actinomycetes</taxon>
        <taxon>Micrococcales</taxon>
        <taxon>Cellulomonadaceae</taxon>
        <taxon>Cellulomonas</taxon>
    </lineage>
</organism>
<proteinExistence type="inferred from homology"/>
<dbReference type="PANTHER" id="PTHR22888:SF9">
    <property type="entry name" value="CYTOCHROME C OXIDASE SUBUNIT 2"/>
    <property type="match status" value="1"/>
</dbReference>
<dbReference type="PANTHER" id="PTHR22888">
    <property type="entry name" value="CYTOCHROME C OXIDASE, SUBUNIT II"/>
    <property type="match status" value="1"/>
</dbReference>
<dbReference type="PRINTS" id="PR01166">
    <property type="entry name" value="CYCOXIDASEII"/>
</dbReference>
<evidence type="ECO:0000256" key="13">
    <source>
        <dbReference type="ARBA" id="ARBA00024688"/>
    </source>
</evidence>
<feature type="compositionally biased region" description="Basic and acidic residues" evidence="16">
    <location>
        <begin position="258"/>
        <end position="269"/>
    </location>
</feature>
<comment type="catalytic activity">
    <reaction evidence="15">
        <text>4 Fe(II)-[cytochrome c] + O2 + 8 H(+)(in) = 4 Fe(III)-[cytochrome c] + 2 H2O + 4 H(+)(out)</text>
        <dbReference type="Rhea" id="RHEA:11436"/>
        <dbReference type="Rhea" id="RHEA-COMP:10350"/>
        <dbReference type="Rhea" id="RHEA-COMP:14399"/>
        <dbReference type="ChEBI" id="CHEBI:15377"/>
        <dbReference type="ChEBI" id="CHEBI:15378"/>
        <dbReference type="ChEBI" id="CHEBI:15379"/>
        <dbReference type="ChEBI" id="CHEBI:29033"/>
        <dbReference type="ChEBI" id="CHEBI:29034"/>
        <dbReference type="EC" id="7.1.1.9"/>
    </reaction>
</comment>
<dbReference type="InterPro" id="IPR045187">
    <property type="entry name" value="CcO_II"/>
</dbReference>
<dbReference type="GO" id="GO:0016020">
    <property type="term" value="C:membrane"/>
    <property type="evidence" value="ECO:0007669"/>
    <property type="project" value="UniProtKB-SubCell"/>
</dbReference>
<evidence type="ECO:0000256" key="9">
    <source>
        <dbReference type="ARBA" id="ARBA00022982"/>
    </source>
</evidence>
<dbReference type="InterPro" id="IPR014222">
    <property type="entry name" value="Cyt_c_oxidase_su2"/>
</dbReference>
<evidence type="ECO:0000256" key="12">
    <source>
        <dbReference type="ARBA" id="ARBA00023136"/>
    </source>
</evidence>
<dbReference type="GO" id="GO:0004129">
    <property type="term" value="F:cytochrome-c oxidase activity"/>
    <property type="evidence" value="ECO:0007669"/>
    <property type="project" value="UniProtKB-EC"/>
</dbReference>
<dbReference type="GO" id="GO:0016491">
    <property type="term" value="F:oxidoreductase activity"/>
    <property type="evidence" value="ECO:0007669"/>
    <property type="project" value="InterPro"/>
</dbReference>
<reference evidence="19 20" key="1">
    <citation type="submission" date="2013-08" db="EMBL/GenBank/DDBJ databases">
        <title>Genome sequencing of Cellulomonas carbonis T26.</title>
        <authorList>
            <person name="Chen F."/>
            <person name="Li Y."/>
            <person name="Wang G."/>
        </authorList>
    </citation>
    <scope>NUCLEOTIDE SEQUENCE [LARGE SCALE GENOMIC DNA]</scope>
    <source>
        <strain evidence="19 20">T26</strain>
    </source>
</reference>
<dbReference type="RefSeq" id="WP_229734427.1">
    <property type="nucleotide sequence ID" value="NZ_AXCY01000047.1"/>
</dbReference>
<name>A0A0A0BRD8_9CELL</name>
<keyword evidence="10 17" id="KW-1133">Transmembrane helix</keyword>
<evidence type="ECO:0000256" key="7">
    <source>
        <dbReference type="ARBA" id="ARBA00022723"/>
    </source>
</evidence>
<dbReference type="PROSITE" id="PS50857">
    <property type="entry name" value="COX2_CUA"/>
    <property type="match status" value="1"/>
</dbReference>
<accession>A0A0A0BRD8</accession>
<protein>
    <recommendedName>
        <fullName evidence="3">cytochrome-c oxidase</fullName>
        <ecNumber evidence="3">7.1.1.9</ecNumber>
    </recommendedName>
    <alternativeName>
        <fullName evidence="14">Cytochrome aa3 subunit 2</fullName>
    </alternativeName>
</protein>
<evidence type="ECO:0000256" key="3">
    <source>
        <dbReference type="ARBA" id="ARBA00012949"/>
    </source>
</evidence>
<dbReference type="Gene3D" id="1.10.287.90">
    <property type="match status" value="1"/>
</dbReference>
<dbReference type="GO" id="GO:0042773">
    <property type="term" value="P:ATP synthesis coupled electron transport"/>
    <property type="evidence" value="ECO:0007669"/>
    <property type="project" value="TreeGrafter"/>
</dbReference>
<sequence length="286" mass="32250">MAALVATAATGCSAEAQRGWMPGYDDGQQVTNQTERITTLWVGSWIAALFVGVVVWGLIVWCVTVYRKRKDDDVLPIQLRYHVPLEIMYTVVPILMVGVLFYYTARDMSAIEDVTTEEPDVVVEVYAKQWSWDFNYLDDDVWDSGVHVEDIGAEGNPETLPTLYLPVDQRVEFHLRSRDVIHSFWVPAFLYKKDMFPQSERTFQVVPTREGVYAGKCAEFCGEHHSGMLFNVAVVSQDEYDEHIESLRDAGQTGRLGPELDRLQSRGDDNSVPTGESGTPADEENS</sequence>
<comment type="caution">
    <text evidence="19">The sequence shown here is derived from an EMBL/GenBank/DDBJ whole genome shotgun (WGS) entry which is preliminary data.</text>
</comment>
<dbReference type="Gene3D" id="2.60.40.420">
    <property type="entry name" value="Cupredoxins - blue copper proteins"/>
    <property type="match status" value="1"/>
</dbReference>
<evidence type="ECO:0000256" key="8">
    <source>
        <dbReference type="ARBA" id="ARBA00022967"/>
    </source>
</evidence>
<evidence type="ECO:0000256" key="2">
    <source>
        <dbReference type="ARBA" id="ARBA00007866"/>
    </source>
</evidence>
<evidence type="ECO:0000256" key="1">
    <source>
        <dbReference type="ARBA" id="ARBA00004141"/>
    </source>
</evidence>
<dbReference type="NCBIfam" id="TIGR02866">
    <property type="entry name" value="CoxB"/>
    <property type="match status" value="1"/>
</dbReference>
<feature type="domain" description="Cytochrome oxidase subunit II copper A binding" evidence="18">
    <location>
        <begin position="118"/>
        <end position="246"/>
    </location>
</feature>
<evidence type="ECO:0000256" key="15">
    <source>
        <dbReference type="ARBA" id="ARBA00047816"/>
    </source>
</evidence>
<evidence type="ECO:0000256" key="5">
    <source>
        <dbReference type="ARBA" id="ARBA00022660"/>
    </source>
</evidence>
<keyword evidence="11" id="KW-0186">Copper</keyword>
<keyword evidence="8" id="KW-1278">Translocase</keyword>
<feature type="transmembrane region" description="Helical" evidence="17">
    <location>
        <begin position="40"/>
        <end position="66"/>
    </location>
</feature>
<dbReference type="InterPro" id="IPR036257">
    <property type="entry name" value="Cyt_c_oxidase_su2_TM_sf"/>
</dbReference>
<dbReference type="PROSITE" id="PS00078">
    <property type="entry name" value="COX2"/>
    <property type="match status" value="1"/>
</dbReference>
<keyword evidence="20" id="KW-1185">Reference proteome</keyword>